<feature type="coiled-coil region" evidence="12">
    <location>
        <begin position="684"/>
        <end position="748"/>
    </location>
</feature>
<keyword evidence="7" id="KW-0067">ATP-binding</keyword>
<feature type="domain" description="RecF/RecN/SMC N-terminal" evidence="13">
    <location>
        <begin position="26"/>
        <end position="1034"/>
    </location>
</feature>
<dbReference type="EMBL" id="JAWJWF010000001">
    <property type="protein sequence ID" value="KAK6642174.1"/>
    <property type="molecule type" value="Genomic_DNA"/>
</dbReference>
<protein>
    <recommendedName>
        <fullName evidence="13">RecF/RecN/SMC N-terminal domain-containing protein</fullName>
    </recommendedName>
</protein>
<evidence type="ECO:0000256" key="4">
    <source>
        <dbReference type="ARBA" id="ARBA00022454"/>
    </source>
</evidence>
<comment type="similarity">
    <text evidence="3">Belongs to the SMC family. SMC6 subfamily.</text>
</comment>
<dbReference type="Proteomes" id="UP001359485">
    <property type="component" value="Unassembled WGS sequence"/>
</dbReference>
<evidence type="ECO:0000313" key="14">
    <source>
        <dbReference type="EMBL" id="KAK6642174.1"/>
    </source>
</evidence>
<proteinExistence type="inferred from homology"/>
<keyword evidence="8 12" id="KW-0175">Coiled coil</keyword>
<evidence type="ECO:0000256" key="12">
    <source>
        <dbReference type="SAM" id="Coils"/>
    </source>
</evidence>
<evidence type="ECO:0000256" key="11">
    <source>
        <dbReference type="ARBA" id="ARBA00023242"/>
    </source>
</evidence>
<keyword evidence="6" id="KW-0227">DNA damage</keyword>
<feature type="coiled-coil region" evidence="12">
    <location>
        <begin position="260"/>
        <end position="380"/>
    </location>
</feature>
<sequence>MEDNINNTRKHINNGYDFVDTIAGKIKAIQMTNFMCHSNLEVNLNPSVNFITGLNGSGKSTVMAALIVVLGGSATLTGRAQGVSDFIKRGENWAQVSITLANKGNNAFKRDMYGSQITITRNISKTGSNSYSCKSESGSIVSKKKEEVDSIVFTFNWQIKNPICVLNQDVARSFLCSKDSTIRFSMFMSATQLENLKTIYMKTMNVLLSTREQLIDKEKGLRETEGDLAQLKEKLVIFASLEKHVHGQRSLENEYLWSMVVEEEKRLTRMIAEKTELKAKLSKACNQKSVLEERVNEMEEDIRERLKEIEETRSCEPNKQKKYSLEKKIHELDKDLEKDEIELRQILKKVEKNEMDIKGVEEHLNRYETTSTKNEEENKKLKSVIGNIRESLTGVRAQLEVTAKEIDITQKSKMDIARTVERLRMDVSGLEQKKEKLVNVLSSSKGKGDENLTKYGYYTSELLKSIDESDRRNHFRKKPVGPCGLYVQLSGDPKWARAVESVIGGLMCTYCCDNQKDFQVLARIMDKVCGDKQPPVIISKFQTGKHNVELKKAVVRDHPSIFDVLTFSSDVVHNTFIDQLRIETVILFETDKQAASIMTHIQNVPKNLKMGLTQASDQYYPAPNYRTYYGNTHKPLRFFDKVAKTTDSHKKLNMDIVTIHESMKEKNSEIVRAREEYLKRCESLTKLETKLKQLKQSERKFQVELKHLQDKVDSIPVTITKIALEEELSCLQKNYAKEMEKAEKYREKIKLVGSARSEHLAMLNQLLADDNAREEFYKQITEGLEQKKSKRDRAIGEKGKVESMMLSLESKLKEMLGKVEKSRTEVERKTKQAEEVCPERIDTQKTPLEVQKMLEKCERYLKTAQKVTGSKEEVIQSYKAKRDSYKEKKKMVDILKASMEILVQATCKKLERLKILQTHTANLVSFYFQATLKTRGYDGQLIVDFERKTLELEVTPVNGNVARKDTKTLSGGERSYSTVSFILAIWKVVDMPVYFLDEFDVFMDSVNRKVIMNLLLEHASVQTNKQFIFITPHDVSGVHSSDQIAVYRLPDPKRKVQD</sequence>
<evidence type="ECO:0000256" key="3">
    <source>
        <dbReference type="ARBA" id="ARBA00006793"/>
    </source>
</evidence>
<keyword evidence="4" id="KW-0158">Chromosome</keyword>
<keyword evidence="15" id="KW-1185">Reference proteome</keyword>
<keyword evidence="5" id="KW-0547">Nucleotide-binding</keyword>
<evidence type="ECO:0000256" key="8">
    <source>
        <dbReference type="ARBA" id="ARBA00023054"/>
    </source>
</evidence>
<comment type="caution">
    <text evidence="14">The sequence shown here is derived from an EMBL/GenBank/DDBJ whole genome shotgun (WGS) entry which is preliminary data.</text>
</comment>
<dbReference type="SUPFAM" id="SSF52540">
    <property type="entry name" value="P-loop containing nucleoside triphosphate hydrolases"/>
    <property type="match status" value="1"/>
</dbReference>
<dbReference type="Gene3D" id="3.40.50.300">
    <property type="entry name" value="P-loop containing nucleotide triphosphate hydrolases"/>
    <property type="match status" value="2"/>
</dbReference>
<evidence type="ECO:0000256" key="5">
    <source>
        <dbReference type="ARBA" id="ARBA00022741"/>
    </source>
</evidence>
<evidence type="ECO:0000256" key="2">
    <source>
        <dbReference type="ARBA" id="ARBA00004286"/>
    </source>
</evidence>
<dbReference type="InterPro" id="IPR027417">
    <property type="entry name" value="P-loop_NTPase"/>
</dbReference>
<dbReference type="PANTHER" id="PTHR19306">
    <property type="entry name" value="STRUCTURAL MAINTENANCE OF CHROMOSOMES 5,6 SMC5, SMC6"/>
    <property type="match status" value="1"/>
</dbReference>
<name>A0ABR1BJC3_POLSC</name>
<reference evidence="14 15" key="1">
    <citation type="submission" date="2023-09" db="EMBL/GenBank/DDBJ databases">
        <title>Genomes of two closely related lineages of the louse Polyplax serrata with different host specificities.</title>
        <authorList>
            <person name="Martinu J."/>
            <person name="Tarabai H."/>
            <person name="Stefka J."/>
            <person name="Hypsa V."/>
        </authorList>
    </citation>
    <scope>NUCLEOTIDE SEQUENCE [LARGE SCALE GENOMIC DNA]</scope>
    <source>
        <strain evidence="14">98ZLc_SE</strain>
    </source>
</reference>
<keyword evidence="10" id="KW-0234">DNA repair</keyword>
<organism evidence="14 15">
    <name type="scientific">Polyplax serrata</name>
    <name type="common">Common mouse louse</name>
    <dbReference type="NCBI Taxonomy" id="468196"/>
    <lineage>
        <taxon>Eukaryota</taxon>
        <taxon>Metazoa</taxon>
        <taxon>Ecdysozoa</taxon>
        <taxon>Arthropoda</taxon>
        <taxon>Hexapoda</taxon>
        <taxon>Insecta</taxon>
        <taxon>Pterygota</taxon>
        <taxon>Neoptera</taxon>
        <taxon>Paraneoptera</taxon>
        <taxon>Psocodea</taxon>
        <taxon>Troctomorpha</taxon>
        <taxon>Phthiraptera</taxon>
        <taxon>Anoplura</taxon>
        <taxon>Polyplacidae</taxon>
        <taxon>Polyplax</taxon>
    </lineage>
</organism>
<dbReference type="Pfam" id="PF02463">
    <property type="entry name" value="SMC_N"/>
    <property type="match status" value="1"/>
</dbReference>
<evidence type="ECO:0000256" key="9">
    <source>
        <dbReference type="ARBA" id="ARBA00023172"/>
    </source>
</evidence>
<evidence type="ECO:0000313" key="15">
    <source>
        <dbReference type="Proteomes" id="UP001359485"/>
    </source>
</evidence>
<keyword evidence="11" id="KW-0539">Nucleus</keyword>
<dbReference type="InterPro" id="IPR003395">
    <property type="entry name" value="RecF/RecN/SMC_N"/>
</dbReference>
<evidence type="ECO:0000256" key="10">
    <source>
        <dbReference type="ARBA" id="ARBA00023204"/>
    </source>
</evidence>
<evidence type="ECO:0000259" key="13">
    <source>
        <dbReference type="Pfam" id="PF02463"/>
    </source>
</evidence>
<comment type="subcellular location">
    <subcellularLocation>
        <location evidence="2">Chromosome</location>
    </subcellularLocation>
    <subcellularLocation>
        <location evidence="1">Nucleus</location>
    </subcellularLocation>
</comment>
<evidence type="ECO:0000256" key="7">
    <source>
        <dbReference type="ARBA" id="ARBA00022840"/>
    </source>
</evidence>
<accession>A0ABR1BJC3</accession>
<dbReference type="PANTHER" id="PTHR19306:SF6">
    <property type="entry name" value="STRUCTURAL MAINTENANCE OF CHROMOSOMES PROTEIN 6"/>
    <property type="match status" value="1"/>
</dbReference>
<evidence type="ECO:0000256" key="1">
    <source>
        <dbReference type="ARBA" id="ARBA00004123"/>
    </source>
</evidence>
<feature type="coiled-coil region" evidence="12">
    <location>
        <begin position="805"/>
        <end position="832"/>
    </location>
</feature>
<keyword evidence="9" id="KW-0233">DNA recombination</keyword>
<gene>
    <name evidence="14" type="ORF">RUM44_013897</name>
</gene>
<evidence type="ECO:0000256" key="6">
    <source>
        <dbReference type="ARBA" id="ARBA00022763"/>
    </source>
</evidence>